<dbReference type="GO" id="GO:0009446">
    <property type="term" value="P:putrescine biosynthetic process"/>
    <property type="evidence" value="ECO:0007669"/>
    <property type="project" value="InterPro"/>
</dbReference>
<dbReference type="RefSeq" id="WP_094263536.1">
    <property type="nucleotide sequence ID" value="NZ_NOWF01000002.1"/>
</dbReference>
<dbReference type="EC" id="3.5.3.12" evidence="2"/>
<dbReference type="NCBIfam" id="TIGR03380">
    <property type="entry name" value="agmatine_aguA"/>
    <property type="match status" value="1"/>
</dbReference>
<dbReference type="NCBIfam" id="NF010070">
    <property type="entry name" value="PRK13551.1"/>
    <property type="match status" value="1"/>
</dbReference>
<evidence type="ECO:0000313" key="4">
    <source>
        <dbReference type="Proteomes" id="UP000215459"/>
    </source>
</evidence>
<dbReference type="InterPro" id="IPR007466">
    <property type="entry name" value="Peptidyl-Arg-deiminase_porph"/>
</dbReference>
<evidence type="ECO:0000313" key="3">
    <source>
        <dbReference type="EMBL" id="OYD09187.1"/>
    </source>
</evidence>
<feature type="active site" description="Amidino-cysteine intermediate" evidence="2">
    <location>
        <position position="357"/>
    </location>
</feature>
<evidence type="ECO:0000256" key="1">
    <source>
        <dbReference type="ARBA" id="ARBA00022801"/>
    </source>
</evidence>
<proteinExistence type="inferred from homology"/>
<accession>A0A235BBD4</accession>
<dbReference type="AlphaFoldDB" id="A0A235BBD4"/>
<dbReference type="InterPro" id="IPR017754">
    <property type="entry name" value="Agmatine_deiminase"/>
</dbReference>
<dbReference type="GO" id="GO:0047632">
    <property type="term" value="F:agmatine deiminase activity"/>
    <property type="evidence" value="ECO:0007669"/>
    <property type="project" value="UniProtKB-UniRule"/>
</dbReference>
<name>A0A235BBD4_9BACL</name>
<dbReference type="EMBL" id="NOWF01000002">
    <property type="protein sequence ID" value="OYD09187.1"/>
    <property type="molecule type" value="Genomic_DNA"/>
</dbReference>
<evidence type="ECO:0000256" key="2">
    <source>
        <dbReference type="HAMAP-Rule" id="MF_01841"/>
    </source>
</evidence>
<gene>
    <name evidence="2 3" type="primary">aguA</name>
    <name evidence="3" type="ORF">CHM34_04625</name>
</gene>
<dbReference type="Gene3D" id="3.75.10.10">
    <property type="entry name" value="L-arginine/glycine Amidinotransferase, Chain A"/>
    <property type="match status" value="1"/>
</dbReference>
<keyword evidence="4" id="KW-1185">Reference proteome</keyword>
<reference evidence="3 4" key="1">
    <citation type="submission" date="2017-07" db="EMBL/GenBank/DDBJ databases">
        <title>The genome sequence of Paludifilum halophilum highlights mechanisms for microbial adaptation to high salt environemnts.</title>
        <authorList>
            <person name="Belbahri L."/>
        </authorList>
    </citation>
    <scope>NUCLEOTIDE SEQUENCE [LARGE SCALE GENOMIC DNA]</scope>
    <source>
        <strain evidence="3 4">DSM 102817</strain>
    </source>
</reference>
<dbReference type="PANTHER" id="PTHR31377:SF0">
    <property type="entry name" value="AGMATINE DEIMINASE-RELATED"/>
    <property type="match status" value="1"/>
</dbReference>
<comment type="catalytic activity">
    <reaction evidence="2">
        <text>agmatine + H2O = N-carbamoylputrescine + NH4(+)</text>
        <dbReference type="Rhea" id="RHEA:18037"/>
        <dbReference type="ChEBI" id="CHEBI:15377"/>
        <dbReference type="ChEBI" id="CHEBI:28938"/>
        <dbReference type="ChEBI" id="CHEBI:58145"/>
        <dbReference type="ChEBI" id="CHEBI:58318"/>
        <dbReference type="EC" id="3.5.3.12"/>
    </reaction>
</comment>
<dbReference type="Pfam" id="PF04371">
    <property type="entry name" value="PAD_porph"/>
    <property type="match status" value="1"/>
</dbReference>
<dbReference type="PANTHER" id="PTHR31377">
    <property type="entry name" value="AGMATINE DEIMINASE-RELATED"/>
    <property type="match status" value="1"/>
</dbReference>
<dbReference type="SUPFAM" id="SSF55909">
    <property type="entry name" value="Pentein"/>
    <property type="match status" value="1"/>
</dbReference>
<sequence>MSKTMNGTPKKDGYRMPGEFEPHQGTWMLWPERTDTWRLGAKPAQKAFTDVAIAISKFEPVTLCVSAVQYEHVREILPETIRVVEISSNDAWMRDIGPTFVKNDQGDIRGIDWAFNAWGGLEKGLYFPWHMDTYVKQKVMEIEGIHRYDARDFILEGGSITVDGEGTVITTEQCLLNPNRNPHLSKEEIEQKLKDYLNVKTVIWLKDGMLNDETDGHVDELVFFVRPGVVAMSWTDDENDPQYRVLNNAYQRLKNAVDAKGRPLEIHKVQIPTQIEVTPTDSDGIDIAHGSYGRTPGMKLASTYVNCYLCNGGVIIPAFDDPCDQPVREQMQSLFPDREVVQVHTREIALGGGNIHCITQQQPQP</sequence>
<dbReference type="HAMAP" id="MF_01841">
    <property type="entry name" value="Agmatine_deimin"/>
    <property type="match status" value="1"/>
</dbReference>
<dbReference type="Proteomes" id="UP000215459">
    <property type="component" value="Unassembled WGS sequence"/>
</dbReference>
<comment type="caution">
    <text evidence="3">The sequence shown here is derived from an EMBL/GenBank/DDBJ whole genome shotgun (WGS) entry which is preliminary data.</text>
</comment>
<protein>
    <recommendedName>
        <fullName evidence="2">Putative agmatine deiminase</fullName>
        <ecNumber evidence="2">3.5.3.12</ecNumber>
    </recommendedName>
    <alternativeName>
        <fullName evidence="2">Agmatine iminohydrolase</fullName>
    </alternativeName>
</protein>
<organism evidence="3 4">
    <name type="scientific">Paludifilum halophilum</name>
    <dbReference type="NCBI Taxonomy" id="1642702"/>
    <lineage>
        <taxon>Bacteria</taxon>
        <taxon>Bacillati</taxon>
        <taxon>Bacillota</taxon>
        <taxon>Bacilli</taxon>
        <taxon>Bacillales</taxon>
        <taxon>Thermoactinomycetaceae</taxon>
        <taxon>Paludifilum</taxon>
    </lineage>
</organism>
<comment type="similarity">
    <text evidence="2">Belongs to the agmatine deiminase family.</text>
</comment>
<dbReference type="OrthoDB" id="9808013at2"/>
<keyword evidence="1 2" id="KW-0378">Hydrolase</keyword>
<dbReference type="GO" id="GO:0004668">
    <property type="term" value="F:protein-arginine deiminase activity"/>
    <property type="evidence" value="ECO:0007669"/>
    <property type="project" value="InterPro"/>
</dbReference>